<dbReference type="AlphaFoldDB" id="A0A2A9NWE9"/>
<keyword evidence="1" id="KW-0175">Coiled coil</keyword>
<feature type="coiled-coil region" evidence="1">
    <location>
        <begin position="37"/>
        <end position="64"/>
    </location>
</feature>
<dbReference type="OrthoDB" id="2269034at2759"/>
<accession>A0A2A9NWE9</accession>
<organism evidence="2 3">
    <name type="scientific">Amanita thiersii Skay4041</name>
    <dbReference type="NCBI Taxonomy" id="703135"/>
    <lineage>
        <taxon>Eukaryota</taxon>
        <taxon>Fungi</taxon>
        <taxon>Dikarya</taxon>
        <taxon>Basidiomycota</taxon>
        <taxon>Agaricomycotina</taxon>
        <taxon>Agaricomycetes</taxon>
        <taxon>Agaricomycetidae</taxon>
        <taxon>Agaricales</taxon>
        <taxon>Pluteineae</taxon>
        <taxon>Amanitaceae</taxon>
        <taxon>Amanita</taxon>
    </lineage>
</organism>
<gene>
    <name evidence="2" type="ORF">AMATHDRAFT_2394</name>
</gene>
<dbReference type="Proteomes" id="UP000242287">
    <property type="component" value="Unassembled WGS sequence"/>
</dbReference>
<evidence type="ECO:0000313" key="2">
    <source>
        <dbReference type="EMBL" id="PFH52146.1"/>
    </source>
</evidence>
<protein>
    <recommendedName>
        <fullName evidence="4">F-box domain-containing protein</fullName>
    </recommendedName>
</protein>
<keyword evidence="3" id="KW-1185">Reference proteome</keyword>
<dbReference type="EMBL" id="KZ301981">
    <property type="protein sequence ID" value="PFH52146.1"/>
    <property type="molecule type" value="Genomic_DNA"/>
</dbReference>
<evidence type="ECO:0000313" key="3">
    <source>
        <dbReference type="Proteomes" id="UP000242287"/>
    </source>
</evidence>
<sequence length="544" mass="62620">MPFLDFNLSDVGKSNVAYTDEEASHIRHARLHAQGKLIGLNAEIAALELRLQELEGQRQRVKQDITHYDVALVPHKMLPEEILRWIFILCADEIIFVESYYQFMEKLRSTSSSFSSPSSSSSSFRIEDEDDEDNVTIEKLNDKAKEWIKRAKNPQFALINVCRAWRRVAVATPELWAVYVCEIDLFTMQVTKWIFGLTHTLKSLALHLHYSNLTDSLIFPLFTRHRYKKLELYLDSTRVPQLKLIPLNAVSELQELGLDISTGFMDGVVITSLQLTSHRFPLVSELKLTTSCDPPIHITLPYQRLRHLDLSEFPLYLLQCLNILRKSPLLEDVKFYVQHSDHLALVTEKCINTSLQELQVRFINGAESQRMFHCSRFPNLTKLVISAVSDLHWTAETYPLLNHHFNFRRLQTFELGETTSVVDANLLLQQGPFLQSLKLPPKTKLSNETMNGLSTGQLGPRLHTLTACVDLDMEKVFSMVESRWKNSLSPTGDHYGDGTRPTPLRVVCLFSKNRDEMPEKFVRRQRKLEKLGVYVGACDPDDWY</sequence>
<proteinExistence type="predicted"/>
<evidence type="ECO:0008006" key="4">
    <source>
        <dbReference type="Google" id="ProtNLM"/>
    </source>
</evidence>
<name>A0A2A9NWE9_9AGAR</name>
<reference evidence="2 3" key="1">
    <citation type="submission" date="2014-02" db="EMBL/GenBank/DDBJ databases">
        <title>Transposable element dynamics among asymbiotic and ectomycorrhizal Amanita fungi.</title>
        <authorList>
            <consortium name="DOE Joint Genome Institute"/>
            <person name="Hess J."/>
            <person name="Skrede I."/>
            <person name="Wolfe B."/>
            <person name="LaButti K."/>
            <person name="Ohm R.A."/>
            <person name="Grigoriev I.V."/>
            <person name="Pringle A."/>
        </authorList>
    </citation>
    <scope>NUCLEOTIDE SEQUENCE [LARGE SCALE GENOMIC DNA]</scope>
    <source>
        <strain evidence="2 3">SKay4041</strain>
    </source>
</reference>
<evidence type="ECO:0000256" key="1">
    <source>
        <dbReference type="SAM" id="Coils"/>
    </source>
</evidence>